<evidence type="ECO:0000313" key="2">
    <source>
        <dbReference type="Proteomes" id="UP000008311"/>
    </source>
</evidence>
<organism evidence="1 2">
    <name type="scientific">Ricinus communis</name>
    <name type="common">Castor bean</name>
    <dbReference type="NCBI Taxonomy" id="3988"/>
    <lineage>
        <taxon>Eukaryota</taxon>
        <taxon>Viridiplantae</taxon>
        <taxon>Streptophyta</taxon>
        <taxon>Embryophyta</taxon>
        <taxon>Tracheophyta</taxon>
        <taxon>Spermatophyta</taxon>
        <taxon>Magnoliopsida</taxon>
        <taxon>eudicotyledons</taxon>
        <taxon>Gunneridae</taxon>
        <taxon>Pentapetalae</taxon>
        <taxon>rosids</taxon>
        <taxon>fabids</taxon>
        <taxon>Malpighiales</taxon>
        <taxon>Euphorbiaceae</taxon>
        <taxon>Acalyphoideae</taxon>
        <taxon>Acalypheae</taxon>
        <taxon>Ricinus</taxon>
    </lineage>
</organism>
<protein>
    <submittedName>
        <fullName evidence="1">Uncharacterized protein</fullName>
    </submittedName>
</protein>
<keyword evidence="2" id="KW-1185">Reference proteome</keyword>
<dbReference type="Proteomes" id="UP000008311">
    <property type="component" value="Unassembled WGS sequence"/>
</dbReference>
<sequence>MDILKCIRNGSIGMYVKVNCRIWRRNEVVGNDEVQEHERGHEDDEVEAYVLRGKEENFVQDNVNNSKDLEYIPLDNSDIDDGLEDEDFSFKDEEHLKARWNLRWVREHEYDFENCDNNEATNRKYEGKRERLKKKDTAQAHKIRTRPVVRTAKSRLRKPGRLVNPETQQGYDVRIFADSGNVYSRIPKSNIVNFITSEVATTIAARAISSTQPANALDSRAMTNAQQALKVVARATSSS</sequence>
<accession>B9SR95</accession>
<gene>
    <name evidence="1" type="ORF">RCOM_0112570</name>
</gene>
<name>B9SR95_RICCO</name>
<dbReference type="EMBL" id="EQ974095">
    <property type="protein sequence ID" value="EEF33883.1"/>
    <property type="molecule type" value="Genomic_DNA"/>
</dbReference>
<proteinExistence type="predicted"/>
<evidence type="ECO:0000313" key="1">
    <source>
        <dbReference type="EMBL" id="EEF33883.1"/>
    </source>
</evidence>
<dbReference type="AlphaFoldDB" id="B9SR95"/>
<reference evidence="2" key="1">
    <citation type="journal article" date="2010" name="Nat. Biotechnol.">
        <title>Draft genome sequence of the oilseed species Ricinus communis.</title>
        <authorList>
            <person name="Chan A.P."/>
            <person name="Crabtree J."/>
            <person name="Zhao Q."/>
            <person name="Lorenzi H."/>
            <person name="Orvis J."/>
            <person name="Puiu D."/>
            <person name="Melake-Berhan A."/>
            <person name="Jones K.M."/>
            <person name="Redman J."/>
            <person name="Chen G."/>
            <person name="Cahoon E.B."/>
            <person name="Gedil M."/>
            <person name="Stanke M."/>
            <person name="Haas B.J."/>
            <person name="Wortman J.R."/>
            <person name="Fraser-Liggett C.M."/>
            <person name="Ravel J."/>
            <person name="Rabinowicz P.D."/>
        </authorList>
    </citation>
    <scope>NUCLEOTIDE SEQUENCE [LARGE SCALE GENOMIC DNA]</scope>
    <source>
        <strain evidence="2">cv. Hale</strain>
    </source>
</reference>
<dbReference type="InParanoid" id="B9SR95"/>